<feature type="domain" description="GH10" evidence="9">
    <location>
        <begin position="188"/>
        <end position="528"/>
    </location>
</feature>
<evidence type="ECO:0000256" key="1">
    <source>
        <dbReference type="ARBA" id="ARBA00007495"/>
    </source>
</evidence>
<keyword evidence="5 7" id="KW-0326">Glycosidase</keyword>
<evidence type="ECO:0000259" key="9">
    <source>
        <dbReference type="PROSITE" id="PS51760"/>
    </source>
</evidence>
<proteinExistence type="inferred from homology"/>
<feature type="signal peptide" evidence="8">
    <location>
        <begin position="1"/>
        <end position="33"/>
    </location>
</feature>
<reference evidence="10 11" key="1">
    <citation type="submission" date="2019-06" db="EMBL/GenBank/DDBJ databases">
        <title>Draft genome sequence of Miniimonas arenae KCTC 19750T isolated from sea sand.</title>
        <authorList>
            <person name="Park S.-J."/>
        </authorList>
    </citation>
    <scope>NUCLEOTIDE SEQUENCE [LARGE SCALE GENOMIC DNA]</scope>
    <source>
        <strain evidence="10 11">KCTC 19750</strain>
    </source>
</reference>
<comment type="similarity">
    <text evidence="1 7">Belongs to the glycosyl hydrolase 10 (cellulase F) family.</text>
</comment>
<dbReference type="InterPro" id="IPR001000">
    <property type="entry name" value="GH10_dom"/>
</dbReference>
<evidence type="ECO:0000313" key="10">
    <source>
        <dbReference type="EMBL" id="TNU74036.1"/>
    </source>
</evidence>
<dbReference type="SUPFAM" id="SSF49344">
    <property type="entry name" value="CBD9-like"/>
    <property type="match status" value="1"/>
</dbReference>
<dbReference type="InterPro" id="IPR006311">
    <property type="entry name" value="TAT_signal"/>
</dbReference>
<dbReference type="Gene3D" id="2.60.120.260">
    <property type="entry name" value="Galactose-binding domain-like"/>
    <property type="match status" value="1"/>
</dbReference>
<sequence>MHPSATRRRLVESFGAVLALGASLALVAPAAMADDVEVISAVDFDDGTTGAWQPSGTQSFDYVPDDDGGLALAVVDRSADYVGIQSPAGLFDGYAAGDVLTFSMQVRLAPGTPASQARFVMKPEYTWIGNTAVTADAWTTVTGTYTVPDGATGRQAYLGTGNGTATYTYYVDDLTVTAPVSGTPGENASTLDPLSDTVDFPLGVAIDQRETVGAAADVLTRHFDQITAENHMKPDAWYAADHTFTPSAQATTLMNFAAANDLRVYGHVLVWHSQTPDWFFQRDDGTPLTSSEADKEILRERMRTHIFSIAEYLSGTWGSFGSDTNPLVAWDVVNEVVDDGSATADGLRRSPWYQVLGAEYIDLAFTYADEAFNDVYADPSTDRPVSLFINDYNTESGGKQDRYFALVSSLIERGIPVDGVGHQMHLNLGVPISQLDATLDRFAALPVVQAVTELDVPTGTPVTQPGLIEQGYYYRDAFRVFREHSADLYSVTVWGLTDGRSWRDDSGAPLLFDDALQAKYAFWGAADGELPATPESADSFQADVALDADVAGDLAWRQLPTIAVGDTARFQTRWTADHLTVYVDVDDASVDAGDAVALSVGDAELVVPRSGGDGSVPAVVTPRDGGYTVVLQAPLTGAVAGDVVDLDVRVTDGGDVVGWNREGTLGALTLVDPLGYLEVAETAQEPVIDAVVDPQWAQADVVPTDLQIEGTGGASAQVRTLWREDTLYVLMDVTDPVIDSTGSNPWTRDSVEIYVDAGNSKAGAYTALDSQIRIGADGAVTFGTGDAAAQAARLTSAVATTGTGYVVEAAISLAGTGGAGTFHGLDFQVNDASGGERTGIRNWANPTGLGYQFTSQWGVGQLVEAPPVVVPDPSLTLSADRVRIAGSVRVDLADFTPGQRVTVRTTWAPAPWLTLVTARTTVVVGAEGTASTTVRGLPLLLLGPYEISAVVDGAKVASAPLVVSLR</sequence>
<dbReference type="InterPro" id="IPR003305">
    <property type="entry name" value="CenC_carb-bd"/>
</dbReference>
<keyword evidence="6 7" id="KW-0624">Polysaccharide degradation</keyword>
<dbReference type="EMBL" id="VENP01000026">
    <property type="protein sequence ID" value="TNU74036.1"/>
    <property type="molecule type" value="Genomic_DNA"/>
</dbReference>
<dbReference type="PROSITE" id="PS51318">
    <property type="entry name" value="TAT"/>
    <property type="match status" value="1"/>
</dbReference>
<gene>
    <name evidence="10" type="ORF">FH969_08180</name>
</gene>
<dbReference type="Pfam" id="PF06452">
    <property type="entry name" value="CBM9_1"/>
    <property type="match status" value="1"/>
</dbReference>
<evidence type="ECO:0000256" key="2">
    <source>
        <dbReference type="ARBA" id="ARBA00022737"/>
    </source>
</evidence>
<dbReference type="SUPFAM" id="SSF51445">
    <property type="entry name" value="(Trans)glycosidases"/>
    <property type="match status" value="1"/>
</dbReference>
<dbReference type="PROSITE" id="PS51760">
    <property type="entry name" value="GH10_2"/>
    <property type="match status" value="1"/>
</dbReference>
<keyword evidence="4 7" id="KW-0119">Carbohydrate metabolism</keyword>
<evidence type="ECO:0000256" key="8">
    <source>
        <dbReference type="SAM" id="SignalP"/>
    </source>
</evidence>
<evidence type="ECO:0000256" key="7">
    <source>
        <dbReference type="RuleBase" id="RU361174"/>
    </source>
</evidence>
<dbReference type="SUPFAM" id="SSF49785">
    <property type="entry name" value="Galactose-binding domain-like"/>
    <property type="match status" value="1"/>
</dbReference>
<dbReference type="PANTHER" id="PTHR31490:SF90">
    <property type="entry name" value="ENDO-1,4-BETA-XYLANASE A"/>
    <property type="match status" value="1"/>
</dbReference>
<evidence type="ECO:0000256" key="6">
    <source>
        <dbReference type="ARBA" id="ARBA00023326"/>
    </source>
</evidence>
<name>A0A5C5BD77_9MICO</name>
<protein>
    <recommendedName>
        <fullName evidence="7">Beta-xylanase</fullName>
        <ecNumber evidence="7">3.2.1.8</ecNumber>
    </recommendedName>
</protein>
<dbReference type="InterPro" id="IPR017853">
    <property type="entry name" value="GH"/>
</dbReference>
<dbReference type="PANTHER" id="PTHR31490">
    <property type="entry name" value="GLYCOSYL HYDROLASE"/>
    <property type="match status" value="1"/>
</dbReference>
<dbReference type="Gene3D" id="3.20.20.80">
    <property type="entry name" value="Glycosidases"/>
    <property type="match status" value="1"/>
</dbReference>
<dbReference type="SMART" id="SM00633">
    <property type="entry name" value="Glyco_10"/>
    <property type="match status" value="1"/>
</dbReference>
<keyword evidence="11" id="KW-1185">Reference proteome</keyword>
<evidence type="ECO:0000256" key="4">
    <source>
        <dbReference type="ARBA" id="ARBA00023277"/>
    </source>
</evidence>
<evidence type="ECO:0000313" key="11">
    <source>
        <dbReference type="Proteomes" id="UP000313849"/>
    </source>
</evidence>
<dbReference type="GO" id="GO:0031176">
    <property type="term" value="F:endo-1,4-beta-xylanase activity"/>
    <property type="evidence" value="ECO:0007669"/>
    <property type="project" value="UniProtKB-EC"/>
</dbReference>
<dbReference type="InterPro" id="IPR010502">
    <property type="entry name" value="Carb-bd_dom_fam9"/>
</dbReference>
<accession>A0A5C5BD77</accession>
<dbReference type="InterPro" id="IPR044846">
    <property type="entry name" value="GH10"/>
</dbReference>
<dbReference type="Pfam" id="PF02018">
    <property type="entry name" value="CBM_4_9"/>
    <property type="match status" value="1"/>
</dbReference>
<evidence type="ECO:0000256" key="5">
    <source>
        <dbReference type="ARBA" id="ARBA00023295"/>
    </source>
</evidence>
<keyword evidence="8" id="KW-0732">Signal</keyword>
<dbReference type="AlphaFoldDB" id="A0A5C5BD77"/>
<keyword evidence="2" id="KW-0677">Repeat</keyword>
<comment type="caution">
    <text evidence="10">The sequence shown here is derived from an EMBL/GenBank/DDBJ whole genome shotgun (WGS) entry which is preliminary data.</text>
</comment>
<dbReference type="EC" id="3.2.1.8" evidence="7"/>
<dbReference type="GO" id="GO:0000272">
    <property type="term" value="P:polysaccharide catabolic process"/>
    <property type="evidence" value="ECO:0007669"/>
    <property type="project" value="UniProtKB-KW"/>
</dbReference>
<evidence type="ECO:0000256" key="3">
    <source>
        <dbReference type="ARBA" id="ARBA00022801"/>
    </source>
</evidence>
<dbReference type="GO" id="GO:0030246">
    <property type="term" value="F:carbohydrate binding"/>
    <property type="evidence" value="ECO:0007669"/>
    <property type="project" value="InterPro"/>
</dbReference>
<organism evidence="10 11">
    <name type="scientific">Miniimonas arenae</name>
    <dbReference type="NCBI Taxonomy" id="676201"/>
    <lineage>
        <taxon>Bacteria</taxon>
        <taxon>Bacillati</taxon>
        <taxon>Actinomycetota</taxon>
        <taxon>Actinomycetes</taxon>
        <taxon>Micrococcales</taxon>
        <taxon>Beutenbergiaceae</taxon>
        <taxon>Miniimonas</taxon>
    </lineage>
</organism>
<dbReference type="OrthoDB" id="9815836at2"/>
<dbReference type="InterPro" id="IPR008979">
    <property type="entry name" value="Galactose-bd-like_sf"/>
</dbReference>
<feature type="chain" id="PRO_5023059709" description="Beta-xylanase" evidence="8">
    <location>
        <begin position="34"/>
        <end position="966"/>
    </location>
</feature>
<keyword evidence="3 7" id="KW-0378">Hydrolase</keyword>
<dbReference type="PRINTS" id="PR00134">
    <property type="entry name" value="GLHYDRLASE10"/>
</dbReference>
<dbReference type="Gene3D" id="2.60.40.1190">
    <property type="match status" value="1"/>
</dbReference>
<dbReference type="Proteomes" id="UP000313849">
    <property type="component" value="Unassembled WGS sequence"/>
</dbReference>
<dbReference type="Pfam" id="PF00331">
    <property type="entry name" value="Glyco_hydro_10"/>
    <property type="match status" value="1"/>
</dbReference>
<comment type="catalytic activity">
    <reaction evidence="7">
        <text>Endohydrolysis of (1-&gt;4)-beta-D-xylosidic linkages in xylans.</text>
        <dbReference type="EC" id="3.2.1.8"/>
    </reaction>
</comment>